<proteinExistence type="predicted"/>
<organism evidence="1 2">
    <name type="scientific">Halarchaeum grantii</name>
    <dbReference type="NCBI Taxonomy" id="1193105"/>
    <lineage>
        <taxon>Archaea</taxon>
        <taxon>Methanobacteriati</taxon>
        <taxon>Methanobacteriota</taxon>
        <taxon>Stenosarchaea group</taxon>
        <taxon>Halobacteria</taxon>
        <taxon>Halobacteriales</taxon>
        <taxon>Halobacteriaceae</taxon>
    </lineage>
</organism>
<dbReference type="RefSeq" id="WP_188883798.1">
    <property type="nucleotide sequence ID" value="NZ_BMPF01000003.1"/>
</dbReference>
<dbReference type="InterPro" id="IPR052944">
    <property type="entry name" value="Sporulation_related"/>
</dbReference>
<name>A0A830FBL7_9EURY</name>
<dbReference type="OrthoDB" id="234524at2157"/>
<evidence type="ECO:0000313" key="2">
    <source>
        <dbReference type="Proteomes" id="UP000628840"/>
    </source>
</evidence>
<dbReference type="AlphaFoldDB" id="A0A830FBL7"/>
<evidence type="ECO:0000313" key="1">
    <source>
        <dbReference type="EMBL" id="GGL38045.1"/>
    </source>
</evidence>
<dbReference type="PANTHER" id="PTHR37507:SF2">
    <property type="entry name" value="SPORULATION PROTEIN YDCC"/>
    <property type="match status" value="1"/>
</dbReference>
<dbReference type="Gene3D" id="2.50.20.10">
    <property type="entry name" value="Lipoprotein localisation LolA/LolB/LppX"/>
    <property type="match status" value="1"/>
</dbReference>
<dbReference type="EMBL" id="BMPF01000003">
    <property type="protein sequence ID" value="GGL38045.1"/>
    <property type="molecule type" value="Genomic_DNA"/>
</dbReference>
<dbReference type="Proteomes" id="UP000628840">
    <property type="component" value="Unassembled WGS sequence"/>
</dbReference>
<dbReference type="PANTHER" id="PTHR37507">
    <property type="entry name" value="SPORULATION PROTEIN YDCC"/>
    <property type="match status" value="1"/>
</dbReference>
<protein>
    <recommendedName>
        <fullName evidence="3">Outer membrane lipoprotein-sorting protein</fullName>
    </recommendedName>
</protein>
<comment type="caution">
    <text evidence="1">The sequence shown here is derived from an EMBL/GenBank/DDBJ whole genome shotgun (WGS) entry which is preliminary data.</text>
</comment>
<keyword evidence="2" id="KW-1185">Reference proteome</keyword>
<gene>
    <name evidence="1" type="ORF">GCM10009037_22020</name>
</gene>
<accession>A0A830FBL7</accession>
<reference evidence="1 2" key="1">
    <citation type="journal article" date="2019" name="Int. J. Syst. Evol. Microbiol.">
        <title>The Global Catalogue of Microorganisms (GCM) 10K type strain sequencing project: providing services to taxonomists for standard genome sequencing and annotation.</title>
        <authorList>
            <consortium name="The Broad Institute Genomics Platform"/>
            <consortium name="The Broad Institute Genome Sequencing Center for Infectious Disease"/>
            <person name="Wu L."/>
            <person name="Ma J."/>
        </authorList>
    </citation>
    <scope>NUCLEOTIDE SEQUENCE [LARGE SCALE GENOMIC DNA]</scope>
    <source>
        <strain evidence="1 2">JCM 19585</strain>
    </source>
</reference>
<evidence type="ECO:0008006" key="3">
    <source>
        <dbReference type="Google" id="ProtNLM"/>
    </source>
</evidence>
<sequence length="221" mass="23304">MPRNSPSRRVLAIGLVGVLLLAGCSTLPTGGLSDADAVGEHVQQRYDRIDSYTATVTKTVETPTTSASVRATLDVETGERMRLTYESGARAGTTETVDLAASDAARPVLSTGLERAGDGQRASYGALAETLVRTSNVTLERTTVLDGHRTAVVSLDPASDANASTSVERRVWIDTERRLPLKVETTWTGADGATTTETVRYANVTVHEHDAASGETGEATA</sequence>
<dbReference type="PROSITE" id="PS51257">
    <property type="entry name" value="PROKAR_LIPOPROTEIN"/>
    <property type="match status" value="1"/>
</dbReference>